<dbReference type="InterPro" id="IPR032508">
    <property type="entry name" value="FecR_C"/>
</dbReference>
<dbReference type="STRING" id="869213.GCA_000517085_01484"/>
<accession>W7YBZ0</accession>
<dbReference type="Gene3D" id="2.60.120.1440">
    <property type="match status" value="1"/>
</dbReference>
<evidence type="ECO:0000256" key="1">
    <source>
        <dbReference type="SAM" id="Phobius"/>
    </source>
</evidence>
<protein>
    <submittedName>
        <fullName evidence="4">Fec operon regulator FecR</fullName>
    </submittedName>
</protein>
<evidence type="ECO:0000259" key="2">
    <source>
        <dbReference type="Pfam" id="PF04773"/>
    </source>
</evidence>
<dbReference type="EMBL" id="BAMD01000004">
    <property type="protein sequence ID" value="GAF02001.1"/>
    <property type="molecule type" value="Genomic_DNA"/>
</dbReference>
<dbReference type="Gene3D" id="3.55.50.30">
    <property type="match status" value="1"/>
</dbReference>
<dbReference type="GO" id="GO:0016989">
    <property type="term" value="F:sigma factor antagonist activity"/>
    <property type="evidence" value="ECO:0007669"/>
    <property type="project" value="TreeGrafter"/>
</dbReference>
<feature type="domain" description="Protein FecR C-terminal" evidence="3">
    <location>
        <begin position="254"/>
        <end position="319"/>
    </location>
</feature>
<organism evidence="4 5">
    <name type="scientific">Saccharicrinis fermentans DSM 9555 = JCM 21142</name>
    <dbReference type="NCBI Taxonomy" id="869213"/>
    <lineage>
        <taxon>Bacteria</taxon>
        <taxon>Pseudomonadati</taxon>
        <taxon>Bacteroidota</taxon>
        <taxon>Bacteroidia</taxon>
        <taxon>Marinilabiliales</taxon>
        <taxon>Marinilabiliaceae</taxon>
        <taxon>Saccharicrinis</taxon>
    </lineage>
</organism>
<keyword evidence="1" id="KW-0812">Transmembrane</keyword>
<feature type="domain" description="FecR protein" evidence="2">
    <location>
        <begin position="119"/>
        <end position="211"/>
    </location>
</feature>
<gene>
    <name evidence="4" type="ORF">JCM21142_1626</name>
</gene>
<dbReference type="InterPro" id="IPR006860">
    <property type="entry name" value="FecR"/>
</dbReference>
<feature type="transmembrane region" description="Helical" evidence="1">
    <location>
        <begin position="81"/>
        <end position="105"/>
    </location>
</feature>
<dbReference type="PANTHER" id="PTHR30273:SF2">
    <property type="entry name" value="PROTEIN FECR"/>
    <property type="match status" value="1"/>
</dbReference>
<reference evidence="4 5" key="1">
    <citation type="journal article" date="2014" name="Genome Announc.">
        <title>Draft Genome Sequence of Cytophaga fermentans JCM 21142T, a Facultative Anaerobe Isolated from Marine Mud.</title>
        <authorList>
            <person name="Starns D."/>
            <person name="Oshima K."/>
            <person name="Suda W."/>
            <person name="Iino T."/>
            <person name="Yuki M."/>
            <person name="Inoue J."/>
            <person name="Kitamura K."/>
            <person name="Iida T."/>
            <person name="Darby A."/>
            <person name="Hattori M."/>
            <person name="Ohkuma M."/>
        </authorList>
    </citation>
    <scope>NUCLEOTIDE SEQUENCE [LARGE SCALE GENOMIC DNA]</scope>
    <source>
        <strain evidence="4 5">JCM 21142</strain>
    </source>
</reference>
<dbReference type="RefSeq" id="WP_027471295.1">
    <property type="nucleotide sequence ID" value="NZ_BAMD01000004.1"/>
</dbReference>
<sequence>MKHLLKKYYNSILNPQEFSELICFLEKEENDPKISNLMKPFWNESVEGDDIEFRSNTALFERIKNKILIEKWKHDSKKMNFYIWGVRVASLLIISLLISNVFLFYSNDYSLSKNVKNQTISTPYGAKTSLTLPDGSLVWLNSGTTLTYPVNFKNSRHVKLLGEAFFQVVKDDKPFVVSTSYGNVEVKGTSFNVKAFSDDCSFETTLEEGSVLLTDKRNMNAITLKPNQQAKKMANGFRVKTVNANYFTSWKDGKLMFNREPFPDFVRQLERWYNVHIEYSDESLDTLWYTGTIEMESISEVMEMIRKSTPINYTFNHKTRVFTIQSKK</sequence>
<dbReference type="eggNOG" id="COG3712">
    <property type="taxonomic scope" value="Bacteria"/>
</dbReference>
<keyword evidence="1" id="KW-1133">Transmembrane helix</keyword>
<dbReference type="AlphaFoldDB" id="W7YBZ0"/>
<dbReference type="PANTHER" id="PTHR30273">
    <property type="entry name" value="PERIPLASMIC SIGNAL SENSOR AND SIGMA FACTOR ACTIVATOR FECR-RELATED"/>
    <property type="match status" value="1"/>
</dbReference>
<evidence type="ECO:0000313" key="4">
    <source>
        <dbReference type="EMBL" id="GAF02001.1"/>
    </source>
</evidence>
<comment type="caution">
    <text evidence="4">The sequence shown here is derived from an EMBL/GenBank/DDBJ whole genome shotgun (WGS) entry which is preliminary data.</text>
</comment>
<dbReference type="Proteomes" id="UP000019402">
    <property type="component" value="Unassembled WGS sequence"/>
</dbReference>
<keyword evidence="5" id="KW-1185">Reference proteome</keyword>
<proteinExistence type="predicted"/>
<dbReference type="OrthoDB" id="1096949at2"/>
<dbReference type="InterPro" id="IPR012373">
    <property type="entry name" value="Ferrdict_sens_TM"/>
</dbReference>
<dbReference type="Pfam" id="PF04773">
    <property type="entry name" value="FecR"/>
    <property type="match status" value="1"/>
</dbReference>
<dbReference type="Pfam" id="PF16344">
    <property type="entry name" value="FecR_C"/>
    <property type="match status" value="1"/>
</dbReference>
<evidence type="ECO:0000259" key="3">
    <source>
        <dbReference type="Pfam" id="PF16344"/>
    </source>
</evidence>
<evidence type="ECO:0000313" key="5">
    <source>
        <dbReference type="Proteomes" id="UP000019402"/>
    </source>
</evidence>
<name>W7YBZ0_9BACT</name>
<keyword evidence="1" id="KW-0472">Membrane</keyword>